<reference evidence="1" key="2">
    <citation type="submission" date="2023-05" db="EMBL/GenBank/DDBJ databases">
        <authorList>
            <person name="Fouks B."/>
        </authorList>
    </citation>
    <scope>NUCLEOTIDE SEQUENCE</scope>
    <source>
        <strain evidence="1">Stay&amp;Tobe</strain>
        <tissue evidence="1">Testes</tissue>
    </source>
</reference>
<feature type="non-terminal residue" evidence="1">
    <location>
        <position position="51"/>
    </location>
</feature>
<dbReference type="EMBL" id="JASPKZ010000040">
    <property type="protein sequence ID" value="KAJ9600959.1"/>
    <property type="molecule type" value="Genomic_DNA"/>
</dbReference>
<name>A0AAD8ESZ3_DIPPU</name>
<organism evidence="1 2">
    <name type="scientific">Diploptera punctata</name>
    <name type="common">Pacific beetle cockroach</name>
    <dbReference type="NCBI Taxonomy" id="6984"/>
    <lineage>
        <taxon>Eukaryota</taxon>
        <taxon>Metazoa</taxon>
        <taxon>Ecdysozoa</taxon>
        <taxon>Arthropoda</taxon>
        <taxon>Hexapoda</taxon>
        <taxon>Insecta</taxon>
        <taxon>Pterygota</taxon>
        <taxon>Neoptera</taxon>
        <taxon>Polyneoptera</taxon>
        <taxon>Dictyoptera</taxon>
        <taxon>Blattodea</taxon>
        <taxon>Blaberoidea</taxon>
        <taxon>Blaberidae</taxon>
        <taxon>Diplopterinae</taxon>
        <taxon>Diploptera</taxon>
    </lineage>
</organism>
<evidence type="ECO:0000313" key="2">
    <source>
        <dbReference type="Proteomes" id="UP001233999"/>
    </source>
</evidence>
<reference evidence="1" key="1">
    <citation type="journal article" date="2023" name="IScience">
        <title>Live-bearing cockroach genome reveals convergent evolutionary mechanisms linked to viviparity in insects and beyond.</title>
        <authorList>
            <person name="Fouks B."/>
            <person name="Harrison M.C."/>
            <person name="Mikhailova A.A."/>
            <person name="Marchal E."/>
            <person name="English S."/>
            <person name="Carruthers M."/>
            <person name="Jennings E.C."/>
            <person name="Chiamaka E.L."/>
            <person name="Frigard R.A."/>
            <person name="Pippel M."/>
            <person name="Attardo G.M."/>
            <person name="Benoit J.B."/>
            <person name="Bornberg-Bauer E."/>
            <person name="Tobe S.S."/>
        </authorList>
    </citation>
    <scope>NUCLEOTIDE SEQUENCE</scope>
    <source>
        <strain evidence="1">Stay&amp;Tobe</strain>
    </source>
</reference>
<gene>
    <name evidence="1" type="ORF">L9F63_000906</name>
</gene>
<feature type="non-terminal residue" evidence="1">
    <location>
        <position position="1"/>
    </location>
</feature>
<proteinExistence type="predicted"/>
<protein>
    <submittedName>
        <fullName evidence="1">Uncharacterized protein</fullName>
    </submittedName>
</protein>
<comment type="caution">
    <text evidence="1">The sequence shown here is derived from an EMBL/GenBank/DDBJ whole genome shotgun (WGS) entry which is preliminary data.</text>
</comment>
<sequence length="51" mass="5871">NISVIRTAIIKENRSLRTSLVMLSLQFHFGIESDFPKSQIGVYQKMSRSDQ</sequence>
<dbReference type="AlphaFoldDB" id="A0AAD8ESZ3"/>
<evidence type="ECO:0000313" key="1">
    <source>
        <dbReference type="EMBL" id="KAJ9600959.1"/>
    </source>
</evidence>
<accession>A0AAD8ESZ3</accession>
<dbReference type="Proteomes" id="UP001233999">
    <property type="component" value="Unassembled WGS sequence"/>
</dbReference>
<keyword evidence="2" id="KW-1185">Reference proteome</keyword>